<keyword evidence="7" id="KW-1185">Reference proteome</keyword>
<keyword evidence="2" id="KW-0276">Fatty acid metabolism</keyword>
<dbReference type="InterPro" id="IPR000873">
    <property type="entry name" value="AMP-dep_synth/lig_dom"/>
</dbReference>
<dbReference type="Gene3D" id="3.40.50.12780">
    <property type="entry name" value="N-terminal domain of ligase-like"/>
    <property type="match status" value="1"/>
</dbReference>
<dbReference type="KEGG" id="dbr:Deba_1628"/>
<dbReference type="Gene3D" id="3.30.300.30">
    <property type="match status" value="1"/>
</dbReference>
<dbReference type="AlphaFoldDB" id="E1QHF3"/>
<name>E1QHF3_DESB2</name>
<dbReference type="STRING" id="644282.Deba_1628"/>
<dbReference type="SUPFAM" id="SSF56801">
    <property type="entry name" value="Acetyl-CoA synthetase-like"/>
    <property type="match status" value="1"/>
</dbReference>
<sequence>MATIGQATANESFSIDDPIEETIPQLMHRRAAELGSRTALRYKKFGLWRDVSWREYGQTVRDVAMGFCALGLRPGEVVAIIGDNCPEWLYADLGCMSAGGVSVGIYTTNSADECAYILKHSETKIYIVENEEQLDKALEVRDDCTDMKKIVVIDTEGLRNFSDPMVISFEQLIALGKEHDAKNPGLFERRLASRKPDDLALLIYTSGTTGPPKGAMLSHENVLWTSKAMSTAQEILQDDESISFLPLSHIAERNFSTFMPLIFKNTVNFIENVDTVTDNVIEISPTVFFAVPRIWEKYASTIFIKMKDATWFKKAVFATAMSIGKKRAEARLSPQGVPALLKLTYALAHFAVFRKLKERLGFERMRVAISGAAPISADVLKFYHAIGIPLRQVYGQTEDTGPTSMHQDDIIEADNVGPAIPGVQIKIAEDGEILVKGRNVFMGYYKNPDATAETLVDGWLHSGDVGTIDERGFLKITDRKKDLIITSGGKNIAPQNIENQLKASPYINDAVAIGDRRKYMTALIFIDEDNVVKYAQDHKVPFTTYETLTQRKEVVELVQQEIDKVNETLARVEQIKKFTILPKKLMEEDGEVTPTMKLKRKAINKAYSEMIEAMYR</sequence>
<dbReference type="PANTHER" id="PTHR43272:SF32">
    <property type="entry name" value="AMP-DEPENDENT SYNTHETASE_LIGASE DOMAIN-CONTAINING PROTEIN"/>
    <property type="match status" value="1"/>
</dbReference>
<dbReference type="Pfam" id="PF00501">
    <property type="entry name" value="AMP-binding"/>
    <property type="match status" value="1"/>
</dbReference>
<evidence type="ECO:0000256" key="3">
    <source>
        <dbReference type="ARBA" id="ARBA00023098"/>
    </source>
</evidence>
<reference evidence="6 7" key="1">
    <citation type="journal article" date="2010" name="Stand. Genomic Sci.">
        <title>Complete genome sequence of Desulfarculus baarsii type strain (2st14).</title>
        <authorList>
            <person name="Sun H."/>
            <person name="Spring S."/>
            <person name="Lapidus A."/>
            <person name="Davenport K."/>
            <person name="Del Rio T.G."/>
            <person name="Tice H."/>
            <person name="Nolan M."/>
            <person name="Copeland A."/>
            <person name="Cheng J.F."/>
            <person name="Lucas S."/>
            <person name="Tapia R."/>
            <person name="Goodwin L."/>
            <person name="Pitluck S."/>
            <person name="Ivanova N."/>
            <person name="Pagani I."/>
            <person name="Mavromatis K."/>
            <person name="Ovchinnikova G."/>
            <person name="Pati A."/>
            <person name="Chen A."/>
            <person name="Palaniappan K."/>
            <person name="Hauser L."/>
            <person name="Chang Y.J."/>
            <person name="Jeffries C.D."/>
            <person name="Detter J.C."/>
            <person name="Han C."/>
            <person name="Rohde M."/>
            <person name="Brambilla E."/>
            <person name="Goker M."/>
            <person name="Woyke T."/>
            <person name="Bristow J."/>
            <person name="Eisen J.A."/>
            <person name="Markowitz V."/>
            <person name="Hugenholtz P."/>
            <person name="Kyrpides N.C."/>
            <person name="Klenk H.P."/>
            <person name="Land M."/>
        </authorList>
    </citation>
    <scope>NUCLEOTIDE SEQUENCE [LARGE SCALE GENOMIC DNA]</scope>
    <source>
        <strain evidence="7">ATCC 33931 / DSM 2075 / LMG 7858 / VKM B-1802 / 2st14</strain>
    </source>
</reference>
<dbReference type="EMBL" id="CP002085">
    <property type="protein sequence ID" value="ADK84996.1"/>
    <property type="molecule type" value="Genomic_DNA"/>
</dbReference>
<evidence type="ECO:0000256" key="2">
    <source>
        <dbReference type="ARBA" id="ARBA00022832"/>
    </source>
</evidence>
<evidence type="ECO:0000313" key="6">
    <source>
        <dbReference type="EMBL" id="ADK84996.1"/>
    </source>
</evidence>
<dbReference type="InterPro" id="IPR020845">
    <property type="entry name" value="AMP-binding_CS"/>
</dbReference>
<evidence type="ECO:0000256" key="1">
    <source>
        <dbReference type="ARBA" id="ARBA00022598"/>
    </source>
</evidence>
<protein>
    <submittedName>
        <fullName evidence="6">AMP-dependent synthetase and ligase</fullName>
    </submittedName>
</protein>
<keyword evidence="1 6" id="KW-0436">Ligase</keyword>
<dbReference type="PANTHER" id="PTHR43272">
    <property type="entry name" value="LONG-CHAIN-FATTY-ACID--COA LIGASE"/>
    <property type="match status" value="1"/>
</dbReference>
<keyword evidence="3" id="KW-0443">Lipid metabolism</keyword>
<dbReference type="Proteomes" id="UP000009047">
    <property type="component" value="Chromosome"/>
</dbReference>
<dbReference type="InterPro" id="IPR045851">
    <property type="entry name" value="AMP-bd_C_sf"/>
</dbReference>
<feature type="domain" description="AMP-dependent synthetase/ligase" evidence="5">
    <location>
        <begin position="29"/>
        <end position="445"/>
    </location>
</feature>
<dbReference type="HOGENOM" id="CLU_000022_45_5_7"/>
<dbReference type="GO" id="GO:0004467">
    <property type="term" value="F:long-chain fatty acid-CoA ligase activity"/>
    <property type="evidence" value="ECO:0007669"/>
    <property type="project" value="UniProtKB-EC"/>
</dbReference>
<evidence type="ECO:0000313" key="7">
    <source>
        <dbReference type="Proteomes" id="UP000009047"/>
    </source>
</evidence>
<evidence type="ECO:0000256" key="4">
    <source>
        <dbReference type="ARBA" id="ARBA00024484"/>
    </source>
</evidence>
<evidence type="ECO:0000259" key="5">
    <source>
        <dbReference type="Pfam" id="PF00501"/>
    </source>
</evidence>
<proteinExistence type="predicted"/>
<dbReference type="Pfam" id="PF23562">
    <property type="entry name" value="AMP-binding_C_3"/>
    <property type="match status" value="1"/>
</dbReference>
<organism evidence="6 7">
    <name type="scientific">Desulfarculus baarsii (strain ATCC 33931 / DSM 2075 / LMG 7858 / VKM B-1802 / 2st14)</name>
    <dbReference type="NCBI Taxonomy" id="644282"/>
    <lineage>
        <taxon>Bacteria</taxon>
        <taxon>Pseudomonadati</taxon>
        <taxon>Thermodesulfobacteriota</taxon>
        <taxon>Desulfarculia</taxon>
        <taxon>Desulfarculales</taxon>
        <taxon>Desulfarculaceae</taxon>
        <taxon>Desulfarculus</taxon>
    </lineage>
</organism>
<gene>
    <name evidence="6" type="ordered locus">Deba_1628</name>
</gene>
<dbReference type="InterPro" id="IPR042099">
    <property type="entry name" value="ANL_N_sf"/>
</dbReference>
<dbReference type="PROSITE" id="PS00455">
    <property type="entry name" value="AMP_BINDING"/>
    <property type="match status" value="1"/>
</dbReference>
<dbReference type="eggNOG" id="COG1022">
    <property type="taxonomic scope" value="Bacteria"/>
</dbReference>
<accession>E1QHF3</accession>
<comment type="catalytic activity">
    <reaction evidence="4">
        <text>a long-chain fatty acid + ATP + CoA = a long-chain fatty acyl-CoA + AMP + diphosphate</text>
        <dbReference type="Rhea" id="RHEA:15421"/>
        <dbReference type="ChEBI" id="CHEBI:30616"/>
        <dbReference type="ChEBI" id="CHEBI:33019"/>
        <dbReference type="ChEBI" id="CHEBI:57287"/>
        <dbReference type="ChEBI" id="CHEBI:57560"/>
        <dbReference type="ChEBI" id="CHEBI:83139"/>
        <dbReference type="ChEBI" id="CHEBI:456215"/>
        <dbReference type="EC" id="6.2.1.3"/>
    </reaction>
    <physiologicalReaction direction="left-to-right" evidence="4">
        <dbReference type="Rhea" id="RHEA:15422"/>
    </physiologicalReaction>
</comment>
<dbReference type="GO" id="GO:0016020">
    <property type="term" value="C:membrane"/>
    <property type="evidence" value="ECO:0007669"/>
    <property type="project" value="TreeGrafter"/>
</dbReference>